<protein>
    <submittedName>
        <fullName evidence="3">Heparan-alpha-glucosaminide N-acetyltransferase domain-containing protein</fullName>
    </submittedName>
</protein>
<keyword evidence="1" id="KW-1133">Transmembrane helix</keyword>
<keyword evidence="1" id="KW-0812">Transmembrane</keyword>
<dbReference type="Proteomes" id="UP001162741">
    <property type="component" value="Chromosome"/>
</dbReference>
<reference evidence="3" key="1">
    <citation type="submission" date="2022-10" db="EMBL/GenBank/DDBJ databases">
        <title>Chitinophaga sp. nov., isolated from soil.</title>
        <authorList>
            <person name="Jeon C.O."/>
        </authorList>
    </citation>
    <scope>NUCLEOTIDE SEQUENCE</scope>
    <source>
        <strain evidence="3">R8</strain>
    </source>
</reference>
<dbReference type="RefSeq" id="WP_264281988.1">
    <property type="nucleotide sequence ID" value="NZ_CP107006.1"/>
</dbReference>
<feature type="transmembrane region" description="Helical" evidence="1">
    <location>
        <begin position="144"/>
        <end position="162"/>
    </location>
</feature>
<name>A0ABY6J2Y2_9BACT</name>
<keyword evidence="4" id="KW-1185">Reference proteome</keyword>
<dbReference type="EMBL" id="CP107006">
    <property type="protein sequence ID" value="UYQ94023.1"/>
    <property type="molecule type" value="Genomic_DNA"/>
</dbReference>
<dbReference type="InterPro" id="IPR012429">
    <property type="entry name" value="HGSNAT_cat"/>
</dbReference>
<feature type="transmembrane region" description="Helical" evidence="1">
    <location>
        <begin position="354"/>
        <end position="374"/>
    </location>
</feature>
<proteinExistence type="predicted"/>
<evidence type="ECO:0000256" key="1">
    <source>
        <dbReference type="SAM" id="Phobius"/>
    </source>
</evidence>
<gene>
    <name evidence="3" type="ORF">MKQ68_02825</name>
</gene>
<feature type="transmembrane region" description="Helical" evidence="1">
    <location>
        <begin position="116"/>
        <end position="137"/>
    </location>
</feature>
<keyword evidence="1" id="KW-0472">Membrane</keyword>
<feature type="transmembrane region" description="Helical" evidence="1">
    <location>
        <begin position="309"/>
        <end position="334"/>
    </location>
</feature>
<organism evidence="3 4">
    <name type="scientific">Chitinophaga horti</name>
    <dbReference type="NCBI Taxonomy" id="2920382"/>
    <lineage>
        <taxon>Bacteria</taxon>
        <taxon>Pseudomonadati</taxon>
        <taxon>Bacteroidota</taxon>
        <taxon>Chitinophagia</taxon>
        <taxon>Chitinophagales</taxon>
        <taxon>Chitinophagaceae</taxon>
        <taxon>Chitinophaga</taxon>
    </lineage>
</organism>
<accession>A0ABY6J2Y2</accession>
<feature type="transmembrane region" description="Helical" evidence="1">
    <location>
        <begin position="225"/>
        <end position="244"/>
    </location>
</feature>
<feature type="domain" description="Heparan-alpha-glucosaminide N-acetyltransferase catalytic" evidence="2">
    <location>
        <begin position="10"/>
        <end position="226"/>
    </location>
</feature>
<feature type="transmembrane region" description="Helical" evidence="1">
    <location>
        <begin position="91"/>
        <end position="110"/>
    </location>
</feature>
<sequence length="390" mass="44515">MSITLTPGSRYSSIDLLRGIIMVIMALDHTRDFVHEDAVTGNPLDLATTTPILFFTRWITHYCAPLFVFLAGLSAYLAGRKRPVAAHSKFLITRGLWLILVEIVIMTFIFTLDPGYHVFFLAIIWAIGWSMLLMGLLLRGGWRIMLAIGLIIFFGHNITNLINLSNDGVGGALRNVFLTTPGALVPLPGGRNVLLAYTILPWTAVMLLGYCAGRFYEMDVQRRQRWLVSLGSGAVLFFVLMRFINIYGDPAPWKEQSSWFYTFLSFINTTKYPPSLLFLCMTLGPGLLLLALFEGRTNAFLSVYGRVPFFYYVLHFALIRLISVVMFFSSGYTMDDVKGFPFYFRPEAMGGPLESVYLVWIGVVLMLFLPCRWYDRYKQQHKEKRWLSYL</sequence>
<feature type="transmembrane region" description="Helical" evidence="1">
    <location>
        <begin position="59"/>
        <end position="79"/>
    </location>
</feature>
<dbReference type="PANTHER" id="PTHR40407:SF1">
    <property type="entry name" value="HEPARAN-ALPHA-GLUCOSAMINIDE N-ACETYLTRANSFERASE CATALYTIC DOMAIN-CONTAINING PROTEIN"/>
    <property type="match status" value="1"/>
</dbReference>
<evidence type="ECO:0000313" key="3">
    <source>
        <dbReference type="EMBL" id="UYQ94023.1"/>
    </source>
</evidence>
<evidence type="ECO:0000259" key="2">
    <source>
        <dbReference type="Pfam" id="PF07786"/>
    </source>
</evidence>
<evidence type="ECO:0000313" key="4">
    <source>
        <dbReference type="Proteomes" id="UP001162741"/>
    </source>
</evidence>
<dbReference type="Pfam" id="PF07786">
    <property type="entry name" value="HGSNAT_cat"/>
    <property type="match status" value="1"/>
</dbReference>
<dbReference type="PANTHER" id="PTHR40407">
    <property type="entry name" value="MEMBRANE PROTEIN-LIKE PROTEIN"/>
    <property type="match status" value="1"/>
</dbReference>
<feature type="transmembrane region" description="Helical" evidence="1">
    <location>
        <begin position="194"/>
        <end position="213"/>
    </location>
</feature>
<feature type="transmembrane region" description="Helical" evidence="1">
    <location>
        <begin position="275"/>
        <end position="293"/>
    </location>
</feature>